<feature type="domain" description="CheW-like" evidence="1">
    <location>
        <begin position="35"/>
        <end position="179"/>
    </location>
</feature>
<comment type="caution">
    <text evidence="2">The sequence shown here is derived from an EMBL/GenBank/DDBJ whole genome shotgun (WGS) entry which is preliminary data.</text>
</comment>
<dbReference type="Pfam" id="PF01584">
    <property type="entry name" value="CheW"/>
    <property type="match status" value="1"/>
</dbReference>
<protein>
    <submittedName>
        <fullName evidence="2">Chemotaxis protein CheW</fullName>
    </submittedName>
</protein>
<dbReference type="InterPro" id="IPR036061">
    <property type="entry name" value="CheW-like_dom_sf"/>
</dbReference>
<dbReference type="Gene3D" id="2.30.30.40">
    <property type="entry name" value="SH3 Domains"/>
    <property type="match status" value="1"/>
</dbReference>
<evidence type="ECO:0000313" key="2">
    <source>
        <dbReference type="EMBL" id="NMQ07683.1"/>
    </source>
</evidence>
<keyword evidence="3" id="KW-1185">Reference proteome</keyword>
<gene>
    <name evidence="2" type="ORF">E4Q08_21790</name>
</gene>
<dbReference type="PANTHER" id="PTHR22617:SF41">
    <property type="entry name" value="CHEMOTAXIS SIGNAL TRANSDUCTION SYSTEM ADAPTOR PROTEIN CHEW"/>
    <property type="match status" value="1"/>
</dbReference>
<dbReference type="Proteomes" id="UP000886469">
    <property type="component" value="Unassembled WGS sequence"/>
</dbReference>
<dbReference type="EMBL" id="SPMX01000088">
    <property type="protein sequence ID" value="NMQ07683.1"/>
    <property type="molecule type" value="Genomic_DNA"/>
</dbReference>
<dbReference type="SUPFAM" id="SSF50341">
    <property type="entry name" value="CheW-like"/>
    <property type="match status" value="1"/>
</dbReference>
<evidence type="ECO:0000313" key="3">
    <source>
        <dbReference type="Proteomes" id="UP000886469"/>
    </source>
</evidence>
<dbReference type="InterPro" id="IPR039315">
    <property type="entry name" value="CheW"/>
</dbReference>
<accession>A0ABX1TH43</accession>
<proteinExistence type="predicted"/>
<dbReference type="PANTHER" id="PTHR22617">
    <property type="entry name" value="CHEMOTAXIS SENSOR HISTIDINE KINASE-RELATED"/>
    <property type="match status" value="1"/>
</dbReference>
<evidence type="ECO:0000259" key="1">
    <source>
        <dbReference type="PROSITE" id="PS50851"/>
    </source>
</evidence>
<dbReference type="CDD" id="cd00732">
    <property type="entry name" value="CheW"/>
    <property type="match status" value="1"/>
</dbReference>
<name>A0ABX1TH43_9PROT</name>
<dbReference type="InterPro" id="IPR002545">
    <property type="entry name" value="CheW-lke_dom"/>
</dbReference>
<sequence>MTQIAQSRPAGSAGSAVARRTANALQAQQAAAEGPQQYLTFLLGGEMFAVGILNVKEIIEYGNLTEIPMMPAFIRGVINLRGAVVPVIDLSARFGHAQSPVGKRTCIVIVEVTENDLRHDIGIMVDAVSEVLEIPASEIEPPPAFGARIRADFIHGMGKVAGKFVILLNISRVLSVDEIAMLASVTNGTAEGVLGASNSAGPMMNRLSSLAAERERGDGQAANT</sequence>
<dbReference type="RefSeq" id="WP_169071935.1">
    <property type="nucleotide sequence ID" value="NZ_JAZKUC010000002.1"/>
</dbReference>
<organism evidence="2 3">
    <name type="scientific">Candidatus Accumulibacter contiguus</name>
    <dbReference type="NCBI Taxonomy" id="2954381"/>
    <lineage>
        <taxon>Bacteria</taxon>
        <taxon>Pseudomonadati</taxon>
        <taxon>Pseudomonadota</taxon>
        <taxon>Betaproteobacteria</taxon>
        <taxon>Candidatus Accumulibacter</taxon>
    </lineage>
</organism>
<reference evidence="2" key="1">
    <citation type="submission" date="2019-03" db="EMBL/GenBank/DDBJ databases">
        <title>Metabolic reconstructions from genomes of highly enriched 'Candidatus Accumulibacter' and 'Candidatus Competibacter' bioreactor populations.</title>
        <authorList>
            <person name="Annavajhala M.K."/>
            <person name="Welles L."/>
            <person name="Abbas B."/>
            <person name="Sorokin D."/>
            <person name="Park H."/>
            <person name="Van Loosdrecht M."/>
            <person name="Chandran K."/>
        </authorList>
    </citation>
    <scope>NUCLEOTIDE SEQUENCE</scope>
    <source>
        <strain evidence="2">SBR_L</strain>
    </source>
</reference>
<dbReference type="Gene3D" id="2.40.50.180">
    <property type="entry name" value="CheA-289, Domain 4"/>
    <property type="match status" value="1"/>
</dbReference>
<dbReference type="PROSITE" id="PS50851">
    <property type="entry name" value="CHEW"/>
    <property type="match status" value="1"/>
</dbReference>
<dbReference type="SMART" id="SM00260">
    <property type="entry name" value="CheW"/>
    <property type="match status" value="1"/>
</dbReference>